<dbReference type="RefSeq" id="WP_008032875.1">
    <property type="nucleotide sequence ID" value="NZ_ACYY01000032.1"/>
</dbReference>
<feature type="transmembrane region" description="Helical" evidence="1">
    <location>
        <begin position="332"/>
        <end position="350"/>
    </location>
</feature>
<dbReference type="AlphaFoldDB" id="C8S590"/>
<dbReference type="eggNOG" id="COG2911">
    <property type="taxonomic scope" value="Bacteria"/>
</dbReference>
<keyword evidence="3" id="KW-1185">Reference proteome</keyword>
<dbReference type="EMBL" id="ACYY01000032">
    <property type="protein sequence ID" value="EEW23823.1"/>
    <property type="molecule type" value="Genomic_DNA"/>
</dbReference>
<gene>
    <name evidence="2" type="ORF">Rsw2DRAFT_3218</name>
</gene>
<comment type="caution">
    <text evidence="2">The sequence shown here is derived from an EMBL/GenBank/DDBJ whole genome shotgun (WGS) entry which is preliminary data.</text>
</comment>
<accession>C8S590</accession>
<keyword evidence="1" id="KW-0472">Membrane</keyword>
<dbReference type="STRING" id="371731.Rsw2DRAFT_3218"/>
<evidence type="ECO:0000256" key="1">
    <source>
        <dbReference type="SAM" id="Phobius"/>
    </source>
</evidence>
<name>C8S590_9RHOB</name>
<sequence>MIRLLALGGTPACGLHEVGVMLIGAVITGQIDLRFAICRGLLVLHNCRLTEMPRLDQARLLELSLQGSHFPGLSAHGAKVKGNVFLRDAVATGTVVVASAEIGGQLVCEGATLNGGKGKAPNAQAAKVTGDVFLDGVTATGTVAVNSAVIRGQLVFEGATLNGGEGDALNAQGARVEQAFMFREVASVSGQVDLSAAHVGDLADDAASWAKCADIVLDGFSYDRISGDTSPKSYAARADWLAKGSRFNGAFFPQPYTQFARVMRDAGHAAEARRALMERDRILFAEADKADRAAHSRAVRFDRDQIWLRAFGRRLWSGLSRRVVGYGHRPEYALFWALAATLFGAAWYGFAWRAGVMVPNSAVILTSPDWLCAMLEAKDAPAEFWTGTPSGQHYETFYALPYALDVFVPLVSLGEDQAWAATTATWGGFATRWFGFVFQIAGWVVTSLGIAAVTGFVQRGAPD</sequence>
<dbReference type="OrthoDB" id="6865449at2"/>
<proteinExistence type="predicted"/>
<keyword evidence="1" id="KW-1133">Transmembrane helix</keyword>
<dbReference type="Proteomes" id="UP000010121">
    <property type="component" value="Unassembled WGS sequence"/>
</dbReference>
<feature type="transmembrane region" description="Helical" evidence="1">
    <location>
        <begin position="433"/>
        <end position="457"/>
    </location>
</feature>
<evidence type="ECO:0000313" key="3">
    <source>
        <dbReference type="Proteomes" id="UP000010121"/>
    </source>
</evidence>
<evidence type="ECO:0000313" key="2">
    <source>
        <dbReference type="EMBL" id="EEW23823.1"/>
    </source>
</evidence>
<protein>
    <recommendedName>
        <fullName evidence="4">Membrane-associated oxidoreductase</fullName>
    </recommendedName>
</protein>
<keyword evidence="1" id="KW-0812">Transmembrane</keyword>
<reference evidence="2 3" key="1">
    <citation type="submission" date="2009-08" db="EMBL/GenBank/DDBJ databases">
        <title>The draft genome of Rhodobacter sp. SW2.</title>
        <authorList>
            <consortium name="US DOE Joint Genome Institute (JGI-PGF)"/>
            <person name="Lucas S."/>
            <person name="Copeland A."/>
            <person name="Lapidus A."/>
            <person name="Glavina del Rio T."/>
            <person name="Tice H."/>
            <person name="Bruce D."/>
            <person name="Goodwin L."/>
            <person name="Pitluck S."/>
            <person name="Larimer F."/>
            <person name="Land M.L."/>
            <person name="Hauser L."/>
            <person name="Emerson D."/>
        </authorList>
    </citation>
    <scope>NUCLEOTIDE SEQUENCE [LARGE SCALE GENOMIC DNA]</scope>
    <source>
        <strain evidence="2 3">SW2</strain>
    </source>
</reference>
<evidence type="ECO:0008006" key="4">
    <source>
        <dbReference type="Google" id="ProtNLM"/>
    </source>
</evidence>
<organism evidence="2 3">
    <name type="scientific">Rhodobacter ferrooxidans</name>
    <dbReference type="NCBI Taxonomy" id="371731"/>
    <lineage>
        <taxon>Bacteria</taxon>
        <taxon>Pseudomonadati</taxon>
        <taxon>Pseudomonadota</taxon>
        <taxon>Alphaproteobacteria</taxon>
        <taxon>Rhodobacterales</taxon>
        <taxon>Rhodobacter group</taxon>
        <taxon>Rhodobacter</taxon>
    </lineage>
</organism>